<organism evidence="1">
    <name type="scientific">Arundo donax</name>
    <name type="common">Giant reed</name>
    <name type="synonym">Donax arundinaceus</name>
    <dbReference type="NCBI Taxonomy" id="35708"/>
    <lineage>
        <taxon>Eukaryota</taxon>
        <taxon>Viridiplantae</taxon>
        <taxon>Streptophyta</taxon>
        <taxon>Embryophyta</taxon>
        <taxon>Tracheophyta</taxon>
        <taxon>Spermatophyta</taxon>
        <taxon>Magnoliopsida</taxon>
        <taxon>Liliopsida</taxon>
        <taxon>Poales</taxon>
        <taxon>Poaceae</taxon>
        <taxon>PACMAD clade</taxon>
        <taxon>Arundinoideae</taxon>
        <taxon>Arundineae</taxon>
        <taxon>Arundo</taxon>
    </lineage>
</organism>
<dbReference type="AlphaFoldDB" id="A0A0A9BI44"/>
<protein>
    <submittedName>
        <fullName evidence="1">Uncharacterized protein</fullName>
    </submittedName>
</protein>
<sequence>MPRTQSLKEKNHAKSMYQRSMEVIQQDAEDLFVHVVRLGMIIQ</sequence>
<evidence type="ECO:0000313" key="1">
    <source>
        <dbReference type="EMBL" id="JAD61828.1"/>
    </source>
</evidence>
<proteinExistence type="predicted"/>
<dbReference type="EMBL" id="GBRH01236067">
    <property type="protein sequence ID" value="JAD61828.1"/>
    <property type="molecule type" value="Transcribed_RNA"/>
</dbReference>
<name>A0A0A9BI44_ARUDO</name>
<reference evidence="1" key="2">
    <citation type="journal article" date="2015" name="Data Brief">
        <title>Shoot transcriptome of the giant reed, Arundo donax.</title>
        <authorList>
            <person name="Barrero R.A."/>
            <person name="Guerrero F.D."/>
            <person name="Moolhuijzen P."/>
            <person name="Goolsby J.A."/>
            <person name="Tidwell J."/>
            <person name="Bellgard S.E."/>
            <person name="Bellgard M.I."/>
        </authorList>
    </citation>
    <scope>NUCLEOTIDE SEQUENCE</scope>
    <source>
        <tissue evidence="1">Shoot tissue taken approximately 20 cm above the soil surface</tissue>
    </source>
</reference>
<reference evidence="1" key="1">
    <citation type="submission" date="2014-09" db="EMBL/GenBank/DDBJ databases">
        <authorList>
            <person name="Magalhaes I.L.F."/>
            <person name="Oliveira U."/>
            <person name="Santos F.R."/>
            <person name="Vidigal T.H.D.A."/>
            <person name="Brescovit A.D."/>
            <person name="Santos A.J."/>
        </authorList>
    </citation>
    <scope>NUCLEOTIDE SEQUENCE</scope>
    <source>
        <tissue evidence="1">Shoot tissue taken approximately 20 cm above the soil surface</tissue>
    </source>
</reference>
<accession>A0A0A9BI44</accession>